<feature type="transmembrane region" description="Helical" evidence="1">
    <location>
        <begin position="83"/>
        <end position="106"/>
    </location>
</feature>
<name>A0ABY4WGM9_9BACL</name>
<feature type="transmembrane region" description="Helical" evidence="1">
    <location>
        <begin position="12"/>
        <end position="31"/>
    </location>
</feature>
<accession>A0ABY4WGM9</accession>
<dbReference type="RefSeq" id="WP_251871601.1">
    <property type="nucleotide sequence ID" value="NZ_CP098755.1"/>
</dbReference>
<sequence>MGRMMDRKQWYRLLGYFGYSLFFGFVLLLLLEVQGILKEQVGMTYRPLPLIMFSSLMPIALGILAAIPGFVRVYRMAGKWAYDWIRCLAIGLPAFVGAFYLVFYFSGSLGEFLPFKEVFLKSGTFLTQLSGFILGYTLLHSVGKKENGS</sequence>
<dbReference type="EMBL" id="CP098755">
    <property type="protein sequence ID" value="USG64489.1"/>
    <property type="molecule type" value="Genomic_DNA"/>
</dbReference>
<evidence type="ECO:0000256" key="1">
    <source>
        <dbReference type="SAM" id="Phobius"/>
    </source>
</evidence>
<keyword evidence="1" id="KW-0472">Membrane</keyword>
<keyword evidence="3" id="KW-1185">Reference proteome</keyword>
<feature type="transmembrane region" description="Helical" evidence="1">
    <location>
        <begin position="51"/>
        <end position="71"/>
    </location>
</feature>
<proteinExistence type="predicted"/>
<keyword evidence="1" id="KW-0812">Transmembrane</keyword>
<protein>
    <recommendedName>
        <fullName evidence="4">Permease</fullName>
    </recommendedName>
</protein>
<evidence type="ECO:0008006" key="4">
    <source>
        <dbReference type="Google" id="ProtNLM"/>
    </source>
</evidence>
<evidence type="ECO:0000313" key="2">
    <source>
        <dbReference type="EMBL" id="USG64489.1"/>
    </source>
</evidence>
<keyword evidence="1" id="KW-1133">Transmembrane helix</keyword>
<organism evidence="2 3">
    <name type="scientific">Brevibacillus ruminantium</name>
    <dbReference type="NCBI Taxonomy" id="2950604"/>
    <lineage>
        <taxon>Bacteria</taxon>
        <taxon>Bacillati</taxon>
        <taxon>Bacillota</taxon>
        <taxon>Bacilli</taxon>
        <taxon>Bacillales</taxon>
        <taxon>Paenibacillaceae</taxon>
        <taxon>Brevibacillus</taxon>
    </lineage>
</organism>
<gene>
    <name evidence="2" type="ORF">NDK47_20410</name>
</gene>
<dbReference type="Proteomes" id="UP001056500">
    <property type="component" value="Chromosome"/>
</dbReference>
<evidence type="ECO:0000313" key="3">
    <source>
        <dbReference type="Proteomes" id="UP001056500"/>
    </source>
</evidence>
<feature type="transmembrane region" description="Helical" evidence="1">
    <location>
        <begin position="118"/>
        <end position="139"/>
    </location>
</feature>
<reference evidence="2" key="1">
    <citation type="submission" date="2022-06" db="EMBL/GenBank/DDBJ databases">
        <title>Genome sequencing of Brevibacillus sp. BB3-R1.</title>
        <authorList>
            <person name="Heo J."/>
            <person name="Lee D."/>
            <person name="Won M."/>
            <person name="Han B.-H."/>
            <person name="Hong S.-B."/>
            <person name="Kwon S.-W."/>
        </authorList>
    </citation>
    <scope>NUCLEOTIDE SEQUENCE</scope>
    <source>
        <strain evidence="2">BB3-R1</strain>
    </source>
</reference>